<feature type="region of interest" description="Disordered" evidence="1">
    <location>
        <begin position="26"/>
        <end position="49"/>
    </location>
</feature>
<proteinExistence type="predicted"/>
<dbReference type="EMBL" id="CM001883">
    <property type="protein sequence ID" value="EOY08873.1"/>
    <property type="molecule type" value="Genomic_DNA"/>
</dbReference>
<dbReference type="AlphaFoldDB" id="A0A061EW43"/>
<name>A0A061EW43_THECC</name>
<dbReference type="Proteomes" id="UP000026915">
    <property type="component" value="Chromosome 5"/>
</dbReference>
<reference evidence="2 3" key="1">
    <citation type="journal article" date="2013" name="Genome Biol.">
        <title>The genome sequence of the most widely cultivated cacao type and its use to identify candidate genes regulating pod color.</title>
        <authorList>
            <person name="Motamayor J.C."/>
            <person name="Mockaitis K."/>
            <person name="Schmutz J."/>
            <person name="Haiminen N."/>
            <person name="Iii D.L."/>
            <person name="Cornejo O."/>
            <person name="Findley S.D."/>
            <person name="Zheng P."/>
            <person name="Utro F."/>
            <person name="Royaert S."/>
            <person name="Saski C."/>
            <person name="Jenkins J."/>
            <person name="Podicheti R."/>
            <person name="Zhao M."/>
            <person name="Scheffler B.E."/>
            <person name="Stack J.C."/>
            <person name="Feltus F.A."/>
            <person name="Mustiga G.M."/>
            <person name="Amores F."/>
            <person name="Phillips W."/>
            <person name="Marelli J.P."/>
            <person name="May G.D."/>
            <person name="Shapiro H."/>
            <person name="Ma J."/>
            <person name="Bustamante C.D."/>
            <person name="Schnell R.J."/>
            <person name="Main D."/>
            <person name="Gilbert D."/>
            <person name="Parida L."/>
            <person name="Kuhn D.N."/>
        </authorList>
    </citation>
    <scope>NUCLEOTIDE SEQUENCE [LARGE SCALE GENOMIC DNA]</scope>
    <source>
        <strain evidence="3">cv. Matina 1-6</strain>
    </source>
</reference>
<organism evidence="2 3">
    <name type="scientific">Theobroma cacao</name>
    <name type="common">Cacao</name>
    <name type="synonym">Cocoa</name>
    <dbReference type="NCBI Taxonomy" id="3641"/>
    <lineage>
        <taxon>Eukaryota</taxon>
        <taxon>Viridiplantae</taxon>
        <taxon>Streptophyta</taxon>
        <taxon>Embryophyta</taxon>
        <taxon>Tracheophyta</taxon>
        <taxon>Spermatophyta</taxon>
        <taxon>Magnoliopsida</taxon>
        <taxon>eudicotyledons</taxon>
        <taxon>Gunneridae</taxon>
        <taxon>Pentapetalae</taxon>
        <taxon>rosids</taxon>
        <taxon>malvids</taxon>
        <taxon>Malvales</taxon>
        <taxon>Malvaceae</taxon>
        <taxon>Byttnerioideae</taxon>
        <taxon>Theobroma</taxon>
    </lineage>
</organism>
<dbReference type="Gramene" id="EOY08873">
    <property type="protein sequence ID" value="EOY08873"/>
    <property type="gene ID" value="TCM_024150"/>
</dbReference>
<dbReference type="HOGENOM" id="CLU_2487929_0_0_1"/>
<sequence>MMKWYCDEMPISFPNRITALERDGRLDGQTKFGPKQRRKTMERKETRVVRKGVKQRYTMDEEVNAHFAAPEASIAAEALATQSWDDD</sequence>
<dbReference type="InParanoid" id="A0A061EW43"/>
<keyword evidence="3" id="KW-1185">Reference proteome</keyword>
<evidence type="ECO:0000256" key="1">
    <source>
        <dbReference type="SAM" id="MobiDB-lite"/>
    </source>
</evidence>
<accession>A0A061EW43</accession>
<evidence type="ECO:0000313" key="3">
    <source>
        <dbReference type="Proteomes" id="UP000026915"/>
    </source>
</evidence>
<protein>
    <submittedName>
        <fullName evidence="2">Uncharacterized protein</fullName>
    </submittedName>
</protein>
<evidence type="ECO:0000313" key="2">
    <source>
        <dbReference type="EMBL" id="EOY08873.1"/>
    </source>
</evidence>
<gene>
    <name evidence="2" type="ORF">TCM_024150</name>
</gene>